<sequence>SPAAPQPRSPAAPQPRSPAAPQPRSPAAPQPRSPAAPQPRSTTAPQRRTAGRYQGIDVAPSVVADGVDVGGGCVALAADPVPVPVLILVLVGAPPGPVDRLSAPPGSVVLGVGGTDGDCSGSRSDGTGDG</sequence>
<dbReference type="EMBL" id="JAAGMK010000739">
    <property type="protein sequence ID" value="NEB87591.1"/>
    <property type="molecule type" value="Genomic_DNA"/>
</dbReference>
<organism evidence="2">
    <name type="scientific">Streptomyces anulatus</name>
    <name type="common">Streptomyces chrysomallus</name>
    <dbReference type="NCBI Taxonomy" id="1892"/>
    <lineage>
        <taxon>Bacteria</taxon>
        <taxon>Bacillati</taxon>
        <taxon>Actinomycetota</taxon>
        <taxon>Actinomycetes</taxon>
        <taxon>Kitasatosporales</taxon>
        <taxon>Streptomycetaceae</taxon>
        <taxon>Streptomyces</taxon>
    </lineage>
</organism>
<proteinExistence type="predicted"/>
<gene>
    <name evidence="2" type="ORF">G3I43_25970</name>
</gene>
<name>A0A6G3SXE4_STRAQ</name>
<evidence type="ECO:0000313" key="2">
    <source>
        <dbReference type="EMBL" id="NEB87591.1"/>
    </source>
</evidence>
<evidence type="ECO:0000256" key="1">
    <source>
        <dbReference type="SAM" id="MobiDB-lite"/>
    </source>
</evidence>
<reference evidence="2" key="1">
    <citation type="submission" date="2020-01" db="EMBL/GenBank/DDBJ databases">
        <title>Insect and environment-associated Actinomycetes.</title>
        <authorList>
            <person name="Currrie C."/>
            <person name="Chevrette M."/>
            <person name="Carlson C."/>
            <person name="Stubbendieck R."/>
            <person name="Wendt-Pienkowski E."/>
        </authorList>
    </citation>
    <scope>NUCLEOTIDE SEQUENCE</scope>
    <source>
        <strain evidence="2">SID505</strain>
    </source>
</reference>
<feature type="region of interest" description="Disordered" evidence="1">
    <location>
        <begin position="1"/>
        <end position="54"/>
    </location>
</feature>
<feature type="non-terminal residue" evidence="2">
    <location>
        <position position="1"/>
    </location>
</feature>
<dbReference type="RefSeq" id="WP_164259169.1">
    <property type="nucleotide sequence ID" value="NZ_JAAGMK010000739.1"/>
</dbReference>
<dbReference type="AlphaFoldDB" id="A0A6G3SXE4"/>
<comment type="caution">
    <text evidence="2">The sequence shown here is derived from an EMBL/GenBank/DDBJ whole genome shotgun (WGS) entry which is preliminary data.</text>
</comment>
<protein>
    <submittedName>
        <fullName evidence="2">Uncharacterized protein</fullName>
    </submittedName>
</protein>
<feature type="compositionally biased region" description="Pro residues" evidence="1">
    <location>
        <begin position="1"/>
        <end position="37"/>
    </location>
</feature>
<accession>A0A6G3SXE4</accession>